<dbReference type="Proteomes" id="UP001178508">
    <property type="component" value="Chromosome 19"/>
</dbReference>
<feature type="domain" description="Leprecan-like alpha-helical" evidence="5">
    <location>
        <begin position="43"/>
        <end position="338"/>
    </location>
</feature>
<name>A0AAV1H4S6_XYRNO</name>
<dbReference type="InterPro" id="IPR052284">
    <property type="entry name" value="Collagen_mod_leprecan"/>
</dbReference>
<protein>
    <submittedName>
        <fullName evidence="6">Endoplasmic reticulum protein SC65-like</fullName>
    </submittedName>
</protein>
<evidence type="ECO:0000256" key="3">
    <source>
        <dbReference type="ARBA" id="ARBA00023180"/>
    </source>
</evidence>
<dbReference type="Pfam" id="PF23557">
    <property type="entry name" value="TPR_leprecan"/>
    <property type="match status" value="1"/>
</dbReference>
<evidence type="ECO:0000259" key="5">
    <source>
        <dbReference type="Pfam" id="PF23557"/>
    </source>
</evidence>
<dbReference type="GO" id="GO:0005783">
    <property type="term" value="C:endoplasmic reticulum"/>
    <property type="evidence" value="ECO:0007669"/>
    <property type="project" value="TreeGrafter"/>
</dbReference>
<dbReference type="EMBL" id="OY660882">
    <property type="protein sequence ID" value="CAJ1080991.1"/>
    <property type="molecule type" value="Genomic_DNA"/>
</dbReference>
<evidence type="ECO:0000313" key="7">
    <source>
        <dbReference type="Proteomes" id="UP001178508"/>
    </source>
</evidence>
<gene>
    <name evidence="6" type="ORF">XNOV1_A028329</name>
</gene>
<accession>A0AAV1H4S6</accession>
<dbReference type="GO" id="GO:0030199">
    <property type="term" value="P:collagen fibril organization"/>
    <property type="evidence" value="ECO:0007669"/>
    <property type="project" value="TreeGrafter"/>
</dbReference>
<sequence>MVAFCSKEVALLTLPLLLSLVFKTSAQYENYTFRNFPEEELMPLTTVYGLALDHFAAEEWTESIKYLELSLRLHRLLKDSVRYCVLLCSDSKHGEPSFTGNKDLNVVWHFLMKATCQKKCRAKFPALQLPPPRTEILQDFNRRSPYKYLHFAQSKLDDLQRAIPCAYTYLQRNPEDQEMQRLMEVYKNQYDLSGYLTDHEEQPHEAFFLKGVKLVNSGDYSSSVGHLEEALRLYLREYDLCQAECEGIGQLSPDIDLFTVMADLFTGILQCQLKCEENLMPNVGGFFVDKFLATVYHYLQYAYYKLNDGRNAVPCAYSYALFEPEDRVMKQNLQYYEAYSEQWGLQPEHFSPRMEALKLYNQTVALKQVLTSAQKYFLMDDEDFLGPEEAALLASESPDMEFEGMGDYEESIFADWRQPKGKGDIGETDI</sequence>
<dbReference type="InterPro" id="IPR011990">
    <property type="entry name" value="TPR-like_helical_dom_sf"/>
</dbReference>
<comment type="similarity">
    <text evidence="1">Belongs to the leprecan family.</text>
</comment>
<keyword evidence="3" id="KW-0325">Glycoprotein</keyword>
<organism evidence="6 7">
    <name type="scientific">Xyrichtys novacula</name>
    <name type="common">Pearly razorfish</name>
    <name type="synonym">Hemipteronotus novacula</name>
    <dbReference type="NCBI Taxonomy" id="13765"/>
    <lineage>
        <taxon>Eukaryota</taxon>
        <taxon>Metazoa</taxon>
        <taxon>Chordata</taxon>
        <taxon>Craniata</taxon>
        <taxon>Vertebrata</taxon>
        <taxon>Euteleostomi</taxon>
        <taxon>Actinopterygii</taxon>
        <taxon>Neopterygii</taxon>
        <taxon>Teleostei</taxon>
        <taxon>Neoteleostei</taxon>
        <taxon>Acanthomorphata</taxon>
        <taxon>Eupercaria</taxon>
        <taxon>Labriformes</taxon>
        <taxon>Labridae</taxon>
        <taxon>Xyrichtys</taxon>
    </lineage>
</organism>
<evidence type="ECO:0000313" key="6">
    <source>
        <dbReference type="EMBL" id="CAJ1080991.1"/>
    </source>
</evidence>
<keyword evidence="7" id="KW-1185">Reference proteome</keyword>
<dbReference type="PANTHER" id="PTHR13986:SF4">
    <property type="entry name" value="ENDOPLASMIC RETICULUM PROTEIN SC65"/>
    <property type="match status" value="1"/>
</dbReference>
<keyword evidence="2 4" id="KW-0732">Signal</keyword>
<dbReference type="Gene3D" id="1.25.40.10">
    <property type="entry name" value="Tetratricopeptide repeat domain"/>
    <property type="match status" value="2"/>
</dbReference>
<dbReference type="PANTHER" id="PTHR13986">
    <property type="entry name" value="PROTEIN LYSINE HYDROXYLATION COMPLEX COMPONENT"/>
    <property type="match status" value="1"/>
</dbReference>
<dbReference type="InterPro" id="IPR056585">
    <property type="entry name" value="Leprecan_dom"/>
</dbReference>
<proteinExistence type="inferred from homology"/>
<evidence type="ECO:0000256" key="1">
    <source>
        <dbReference type="ARBA" id="ARBA00006487"/>
    </source>
</evidence>
<dbReference type="AlphaFoldDB" id="A0AAV1H4S6"/>
<feature type="signal peptide" evidence="4">
    <location>
        <begin position="1"/>
        <end position="26"/>
    </location>
</feature>
<reference evidence="6" key="1">
    <citation type="submission" date="2023-08" db="EMBL/GenBank/DDBJ databases">
        <authorList>
            <person name="Alioto T."/>
            <person name="Alioto T."/>
            <person name="Gomez Garrido J."/>
        </authorList>
    </citation>
    <scope>NUCLEOTIDE SEQUENCE</scope>
</reference>
<evidence type="ECO:0000256" key="2">
    <source>
        <dbReference type="ARBA" id="ARBA00022729"/>
    </source>
</evidence>
<evidence type="ECO:0000256" key="4">
    <source>
        <dbReference type="SAM" id="SignalP"/>
    </source>
</evidence>
<dbReference type="GO" id="GO:0005518">
    <property type="term" value="F:collagen binding"/>
    <property type="evidence" value="ECO:0007669"/>
    <property type="project" value="TreeGrafter"/>
</dbReference>
<feature type="chain" id="PRO_5043998859" evidence="4">
    <location>
        <begin position="27"/>
        <end position="430"/>
    </location>
</feature>